<proteinExistence type="predicted"/>
<organism evidence="1 2">
    <name type="scientific">Novipirellula herctigrandis</name>
    <dbReference type="NCBI Taxonomy" id="2527986"/>
    <lineage>
        <taxon>Bacteria</taxon>
        <taxon>Pseudomonadati</taxon>
        <taxon>Planctomycetota</taxon>
        <taxon>Planctomycetia</taxon>
        <taxon>Pirellulales</taxon>
        <taxon>Pirellulaceae</taxon>
        <taxon>Novipirellula</taxon>
    </lineage>
</organism>
<dbReference type="Proteomes" id="UP000315010">
    <property type="component" value="Unassembled WGS sequence"/>
</dbReference>
<evidence type="ECO:0000313" key="2">
    <source>
        <dbReference type="Proteomes" id="UP000315010"/>
    </source>
</evidence>
<accession>A0A5C5Z673</accession>
<name>A0A5C5Z673_9BACT</name>
<sequence length="116" mass="13387">MQPFHVYLYGPSQGPIATSFEDAADRLEQEPRLHFEPDGSFVWSLDAKEQIYGMLYDAQQQLQYVDLQGHCRLEIWQRLIVAIAGESADKCEVMVIPSRELKDLQAFERSKWGPLD</sequence>
<protein>
    <submittedName>
        <fullName evidence="1">Uncharacterized protein</fullName>
    </submittedName>
</protein>
<gene>
    <name evidence="1" type="ORF">CA13_41430</name>
</gene>
<dbReference type="EMBL" id="SJPJ01000001">
    <property type="protein sequence ID" value="TWT82680.1"/>
    <property type="molecule type" value="Genomic_DNA"/>
</dbReference>
<comment type="caution">
    <text evidence="1">The sequence shown here is derived from an EMBL/GenBank/DDBJ whole genome shotgun (WGS) entry which is preliminary data.</text>
</comment>
<keyword evidence="2" id="KW-1185">Reference proteome</keyword>
<reference evidence="1 2" key="1">
    <citation type="submission" date="2019-02" db="EMBL/GenBank/DDBJ databases">
        <title>Deep-cultivation of Planctomycetes and their phenomic and genomic characterization uncovers novel biology.</title>
        <authorList>
            <person name="Wiegand S."/>
            <person name="Jogler M."/>
            <person name="Boedeker C."/>
            <person name="Pinto D."/>
            <person name="Vollmers J."/>
            <person name="Rivas-Marin E."/>
            <person name="Kohn T."/>
            <person name="Peeters S.H."/>
            <person name="Heuer A."/>
            <person name="Rast P."/>
            <person name="Oberbeckmann S."/>
            <person name="Bunk B."/>
            <person name="Jeske O."/>
            <person name="Meyerdierks A."/>
            <person name="Storesund J.E."/>
            <person name="Kallscheuer N."/>
            <person name="Luecker S."/>
            <person name="Lage O.M."/>
            <person name="Pohl T."/>
            <person name="Merkel B.J."/>
            <person name="Hornburger P."/>
            <person name="Mueller R.-W."/>
            <person name="Bruemmer F."/>
            <person name="Labrenz M."/>
            <person name="Spormann A.M."/>
            <person name="Op Den Camp H."/>
            <person name="Overmann J."/>
            <person name="Amann R."/>
            <person name="Jetten M.S.M."/>
            <person name="Mascher T."/>
            <person name="Medema M.H."/>
            <person name="Devos D.P."/>
            <person name="Kaster A.-K."/>
            <person name="Ovreas L."/>
            <person name="Rohde M."/>
            <person name="Galperin M.Y."/>
            <person name="Jogler C."/>
        </authorList>
    </citation>
    <scope>NUCLEOTIDE SEQUENCE [LARGE SCALE GENOMIC DNA]</scope>
    <source>
        <strain evidence="1 2">CA13</strain>
    </source>
</reference>
<evidence type="ECO:0000313" key="1">
    <source>
        <dbReference type="EMBL" id="TWT82680.1"/>
    </source>
</evidence>
<dbReference type="AlphaFoldDB" id="A0A5C5Z673"/>